<dbReference type="AlphaFoldDB" id="A0A5C3QGU2"/>
<gene>
    <name evidence="2" type="ORF">BDV98DRAFT_567758</name>
</gene>
<evidence type="ECO:0000313" key="3">
    <source>
        <dbReference type="Proteomes" id="UP000305067"/>
    </source>
</evidence>
<keyword evidence="3" id="KW-1185">Reference proteome</keyword>
<name>A0A5C3QGU2_9AGAR</name>
<dbReference type="Proteomes" id="UP000305067">
    <property type="component" value="Unassembled WGS sequence"/>
</dbReference>
<organism evidence="2 3">
    <name type="scientific">Pterulicium gracile</name>
    <dbReference type="NCBI Taxonomy" id="1884261"/>
    <lineage>
        <taxon>Eukaryota</taxon>
        <taxon>Fungi</taxon>
        <taxon>Dikarya</taxon>
        <taxon>Basidiomycota</taxon>
        <taxon>Agaricomycotina</taxon>
        <taxon>Agaricomycetes</taxon>
        <taxon>Agaricomycetidae</taxon>
        <taxon>Agaricales</taxon>
        <taxon>Pleurotineae</taxon>
        <taxon>Pterulaceae</taxon>
        <taxon>Pterulicium</taxon>
    </lineage>
</organism>
<sequence>MRAAATMACIHRCKPQPKRLPNRLVCRPPRAPKTTSNKQPGSCALTKESPANFRPDILIRRQ</sequence>
<evidence type="ECO:0000256" key="1">
    <source>
        <dbReference type="SAM" id="MobiDB-lite"/>
    </source>
</evidence>
<dbReference type="EMBL" id="ML178825">
    <property type="protein sequence ID" value="TFL01226.1"/>
    <property type="molecule type" value="Genomic_DNA"/>
</dbReference>
<protein>
    <submittedName>
        <fullName evidence="2">Uncharacterized protein</fullName>
    </submittedName>
</protein>
<reference evidence="2 3" key="1">
    <citation type="journal article" date="2019" name="Nat. Ecol. Evol.">
        <title>Megaphylogeny resolves global patterns of mushroom evolution.</title>
        <authorList>
            <person name="Varga T."/>
            <person name="Krizsan K."/>
            <person name="Foldi C."/>
            <person name="Dima B."/>
            <person name="Sanchez-Garcia M."/>
            <person name="Sanchez-Ramirez S."/>
            <person name="Szollosi G.J."/>
            <person name="Szarkandi J.G."/>
            <person name="Papp V."/>
            <person name="Albert L."/>
            <person name="Andreopoulos W."/>
            <person name="Angelini C."/>
            <person name="Antonin V."/>
            <person name="Barry K.W."/>
            <person name="Bougher N.L."/>
            <person name="Buchanan P."/>
            <person name="Buyck B."/>
            <person name="Bense V."/>
            <person name="Catcheside P."/>
            <person name="Chovatia M."/>
            <person name="Cooper J."/>
            <person name="Damon W."/>
            <person name="Desjardin D."/>
            <person name="Finy P."/>
            <person name="Geml J."/>
            <person name="Haridas S."/>
            <person name="Hughes K."/>
            <person name="Justo A."/>
            <person name="Karasinski D."/>
            <person name="Kautmanova I."/>
            <person name="Kiss B."/>
            <person name="Kocsube S."/>
            <person name="Kotiranta H."/>
            <person name="LaButti K.M."/>
            <person name="Lechner B.E."/>
            <person name="Liimatainen K."/>
            <person name="Lipzen A."/>
            <person name="Lukacs Z."/>
            <person name="Mihaltcheva S."/>
            <person name="Morgado L.N."/>
            <person name="Niskanen T."/>
            <person name="Noordeloos M.E."/>
            <person name="Ohm R.A."/>
            <person name="Ortiz-Santana B."/>
            <person name="Ovrebo C."/>
            <person name="Racz N."/>
            <person name="Riley R."/>
            <person name="Savchenko A."/>
            <person name="Shiryaev A."/>
            <person name="Soop K."/>
            <person name="Spirin V."/>
            <person name="Szebenyi C."/>
            <person name="Tomsovsky M."/>
            <person name="Tulloss R.E."/>
            <person name="Uehling J."/>
            <person name="Grigoriev I.V."/>
            <person name="Vagvolgyi C."/>
            <person name="Papp T."/>
            <person name="Martin F.M."/>
            <person name="Miettinen O."/>
            <person name="Hibbett D.S."/>
            <person name="Nagy L.G."/>
        </authorList>
    </citation>
    <scope>NUCLEOTIDE SEQUENCE [LARGE SCALE GENOMIC DNA]</scope>
    <source>
        <strain evidence="2 3">CBS 309.79</strain>
    </source>
</reference>
<evidence type="ECO:0000313" key="2">
    <source>
        <dbReference type="EMBL" id="TFL01226.1"/>
    </source>
</evidence>
<proteinExistence type="predicted"/>
<feature type="region of interest" description="Disordered" evidence="1">
    <location>
        <begin position="21"/>
        <end position="62"/>
    </location>
</feature>
<accession>A0A5C3QGU2</accession>